<evidence type="ECO:0000313" key="1">
    <source>
        <dbReference type="EMBL" id="KAI8546211.1"/>
    </source>
</evidence>
<protein>
    <submittedName>
        <fullName evidence="1">Uncharacterized protein</fullName>
    </submittedName>
</protein>
<dbReference type="EMBL" id="CM046394">
    <property type="protein sequence ID" value="KAI8546211.1"/>
    <property type="molecule type" value="Genomic_DNA"/>
</dbReference>
<name>A0ACC0MZN8_RHOML</name>
<proteinExistence type="predicted"/>
<reference evidence="1" key="1">
    <citation type="submission" date="2022-02" db="EMBL/GenBank/DDBJ databases">
        <title>Plant Genome Project.</title>
        <authorList>
            <person name="Zhang R.-G."/>
        </authorList>
    </citation>
    <scope>NUCLEOTIDE SEQUENCE</scope>
    <source>
        <strain evidence="1">AT1</strain>
    </source>
</reference>
<keyword evidence="2" id="KW-1185">Reference proteome</keyword>
<organism evidence="1 2">
    <name type="scientific">Rhododendron molle</name>
    <name type="common">Chinese azalea</name>
    <name type="synonym">Azalea mollis</name>
    <dbReference type="NCBI Taxonomy" id="49168"/>
    <lineage>
        <taxon>Eukaryota</taxon>
        <taxon>Viridiplantae</taxon>
        <taxon>Streptophyta</taxon>
        <taxon>Embryophyta</taxon>
        <taxon>Tracheophyta</taxon>
        <taxon>Spermatophyta</taxon>
        <taxon>Magnoliopsida</taxon>
        <taxon>eudicotyledons</taxon>
        <taxon>Gunneridae</taxon>
        <taxon>Pentapetalae</taxon>
        <taxon>asterids</taxon>
        <taxon>Ericales</taxon>
        <taxon>Ericaceae</taxon>
        <taxon>Ericoideae</taxon>
        <taxon>Rhodoreae</taxon>
        <taxon>Rhododendron</taxon>
    </lineage>
</organism>
<accession>A0ACC0MZN8</accession>
<comment type="caution">
    <text evidence="1">The sequence shown here is derived from an EMBL/GenBank/DDBJ whole genome shotgun (WGS) entry which is preliminary data.</text>
</comment>
<sequence>MRTPAGTRSSGHGRAPLAVQRSSEVTAGRPLNRRQQPNQTSHRKTGRKVIRPPPHPLDLGKTQIGKQNWTKKNSRRKGRNRPEKTKKQNTPTQLHTLLLAAVPRKGNSG</sequence>
<dbReference type="Proteomes" id="UP001062846">
    <property type="component" value="Chromosome 7"/>
</dbReference>
<evidence type="ECO:0000313" key="2">
    <source>
        <dbReference type="Proteomes" id="UP001062846"/>
    </source>
</evidence>
<gene>
    <name evidence="1" type="ORF">RHMOL_Rhmol07G0099600</name>
</gene>